<keyword evidence="3" id="KW-1185">Reference proteome</keyword>
<organism evidence="2 3">
    <name type="scientific">Halobacillus mangrovi</name>
    <dbReference type="NCBI Taxonomy" id="402384"/>
    <lineage>
        <taxon>Bacteria</taxon>
        <taxon>Bacillati</taxon>
        <taxon>Bacillota</taxon>
        <taxon>Bacilli</taxon>
        <taxon>Bacillales</taxon>
        <taxon>Bacillaceae</taxon>
        <taxon>Halobacillus</taxon>
    </lineage>
</organism>
<dbReference type="Proteomes" id="UP000192527">
    <property type="component" value="Chromosome"/>
</dbReference>
<proteinExistence type="predicted"/>
<dbReference type="AlphaFoldDB" id="A0A1W5ZX84"/>
<evidence type="ECO:0008006" key="4">
    <source>
        <dbReference type="Google" id="ProtNLM"/>
    </source>
</evidence>
<feature type="compositionally biased region" description="Basic and acidic residues" evidence="1">
    <location>
        <begin position="134"/>
        <end position="149"/>
    </location>
</feature>
<protein>
    <recommendedName>
        <fullName evidence="4">Helix-turn-helix domain-containing protein</fullName>
    </recommendedName>
</protein>
<dbReference type="KEGG" id="hmn:HM131_13865"/>
<reference evidence="2 3" key="1">
    <citation type="submission" date="2017-04" db="EMBL/GenBank/DDBJ databases">
        <title>The whole genome sequencing and assembly of Halobacillus mangrovi strain.</title>
        <authorList>
            <person name="Lee S.-J."/>
            <person name="Park M.-K."/>
            <person name="Kim J.-Y."/>
            <person name="Lee Y.-J."/>
            <person name="Yi H."/>
            <person name="Bahn Y.-S."/>
            <person name="Kim J.F."/>
            <person name="Lee D.-W."/>
        </authorList>
    </citation>
    <scope>NUCLEOTIDE SEQUENCE [LARGE SCALE GENOMIC DNA]</scope>
    <source>
        <strain evidence="2 3">KTB 131</strain>
    </source>
</reference>
<feature type="compositionally biased region" description="Polar residues" evidence="1">
    <location>
        <begin position="122"/>
        <end position="133"/>
    </location>
</feature>
<dbReference type="RefSeq" id="WP_085030328.1">
    <property type="nucleotide sequence ID" value="NZ_CP020772.1"/>
</dbReference>
<feature type="region of interest" description="Disordered" evidence="1">
    <location>
        <begin position="122"/>
        <end position="150"/>
    </location>
</feature>
<evidence type="ECO:0000256" key="1">
    <source>
        <dbReference type="SAM" id="MobiDB-lite"/>
    </source>
</evidence>
<gene>
    <name evidence="2" type="ORF">HM131_13865</name>
</gene>
<dbReference type="InterPro" id="IPR036388">
    <property type="entry name" value="WH-like_DNA-bd_sf"/>
</dbReference>
<name>A0A1W5ZX84_9BACI</name>
<evidence type="ECO:0000313" key="3">
    <source>
        <dbReference type="Proteomes" id="UP000192527"/>
    </source>
</evidence>
<dbReference type="EMBL" id="CP020772">
    <property type="protein sequence ID" value="ARI77867.1"/>
    <property type="molecule type" value="Genomic_DNA"/>
</dbReference>
<sequence>MQMNWVTSEQRFTNKAELDRHVRSFLFKRKAALSEGTLKVLKMVWRHAIKYPGVSFMKKQTIADKTGLSTRTVTRALNKLADEVLIKKVSTKKPNGRQGVNLIVFLPQADLFLPDDVTPSVTPDVTPQLSSDTSCDKPPMEESSMETKEKQRKASYRNIDCIDHSYLPSFIPIPFINGTKPFLNPEEVLRAWRTVENAFRTTALKWPVEEYIQTILATFKRAVFARKHEMVKKDLFSYFYGGLVQGFKELVRKEVSEDRQTLYYNWLEE</sequence>
<accession>A0A1W5ZX84</accession>
<dbReference type="Gene3D" id="1.10.10.10">
    <property type="entry name" value="Winged helix-like DNA-binding domain superfamily/Winged helix DNA-binding domain"/>
    <property type="match status" value="1"/>
</dbReference>
<dbReference type="STRING" id="402384.HM131_13865"/>
<evidence type="ECO:0000313" key="2">
    <source>
        <dbReference type="EMBL" id="ARI77867.1"/>
    </source>
</evidence>